<accession>A0ABU4VIW9</accession>
<dbReference type="InterPro" id="IPR036188">
    <property type="entry name" value="FAD/NAD-bd_sf"/>
</dbReference>
<evidence type="ECO:0000313" key="2">
    <source>
        <dbReference type="EMBL" id="MDX8150858.1"/>
    </source>
</evidence>
<evidence type="ECO:0000259" key="1">
    <source>
        <dbReference type="Pfam" id="PF01593"/>
    </source>
</evidence>
<dbReference type="InterPro" id="IPR002937">
    <property type="entry name" value="Amino_oxidase"/>
</dbReference>
<reference evidence="2 3" key="1">
    <citation type="submission" date="2023-11" db="EMBL/GenBank/DDBJ databases">
        <authorList>
            <person name="Xu M."/>
            <person name="Jiang T."/>
        </authorList>
    </citation>
    <scope>NUCLEOTIDE SEQUENCE [LARGE SCALE GENOMIC DNA]</scope>
    <source>
        <strain evidence="2 3">SD</strain>
    </source>
</reference>
<dbReference type="EMBL" id="JAXAVX010000001">
    <property type="protein sequence ID" value="MDX8150858.1"/>
    <property type="molecule type" value="Genomic_DNA"/>
</dbReference>
<dbReference type="RefSeq" id="WP_319953000.1">
    <property type="nucleotide sequence ID" value="NZ_JAXAVX010000001.1"/>
</dbReference>
<organism evidence="2 3">
    <name type="scientific">Patulibacter brassicae</name>
    <dbReference type="NCBI Taxonomy" id="1705717"/>
    <lineage>
        <taxon>Bacteria</taxon>
        <taxon>Bacillati</taxon>
        <taxon>Actinomycetota</taxon>
        <taxon>Thermoleophilia</taxon>
        <taxon>Solirubrobacterales</taxon>
        <taxon>Patulibacteraceae</taxon>
        <taxon>Patulibacter</taxon>
    </lineage>
</organism>
<comment type="caution">
    <text evidence="2">The sequence shown here is derived from an EMBL/GenBank/DDBJ whole genome shotgun (WGS) entry which is preliminary data.</text>
</comment>
<dbReference type="Gene3D" id="3.50.50.60">
    <property type="entry name" value="FAD/NAD(P)-binding domain"/>
    <property type="match status" value="1"/>
</dbReference>
<dbReference type="PANTHER" id="PTHR42923:SF17">
    <property type="entry name" value="AMINE OXIDASE DOMAIN-CONTAINING PROTEIN"/>
    <property type="match status" value="1"/>
</dbReference>
<sequence length="427" mass="47664">MRVAIVGTGVAGLTCAHVLARRHDVTLLEADARPGGHTHTHDVELEGHRLRVDSGFIVCNDRTYPQFLGLLDELGVATRPTTMSFSVTARDEDFEYHGDSIGGLFAQRRNAVDPRFLRMVVEYARFNRAARRFLRSGDETTSLQAFLRGEGFSEWFVERLMVPQASAVWSADPAQMWRFPAVFLLRFFENHGMLSLRDRPQWMTVAGGSRTYVDALLAPLGDRLRLGAPVTAIRRHADHVAVQVGDGPEEPFDHVVLACHSDQALAMLADADETEREVLGAIPYQPNRAVLHTDRSLLPRRPRAWSSWNAHLLATPKDRPTVTYDMHRLQGLPETRERLLVTLNLEEAIDPRAVIATMDYAHPVFTPEGMVAQRRHAEISGPGGTSGRTSFAGAYWRWGFHEDGVWSGLRAAEALDADRARPVEVPA</sequence>
<dbReference type="Gene3D" id="3.90.660.20">
    <property type="entry name" value="Protoporphyrinogen oxidase, mitochondrial, domain 2"/>
    <property type="match status" value="1"/>
</dbReference>
<gene>
    <name evidence="2" type="ORF">SK069_04560</name>
</gene>
<proteinExistence type="predicted"/>
<protein>
    <submittedName>
        <fullName evidence="2">FAD-dependent oxidoreductase</fullName>
    </submittedName>
</protein>
<dbReference type="Proteomes" id="UP001277761">
    <property type="component" value="Unassembled WGS sequence"/>
</dbReference>
<keyword evidence="3" id="KW-1185">Reference proteome</keyword>
<feature type="domain" description="Amine oxidase" evidence="1">
    <location>
        <begin position="10"/>
        <end position="285"/>
    </location>
</feature>
<dbReference type="Gene3D" id="1.10.3110.10">
    <property type="entry name" value="protoporphyrinogen ix oxidase, domain 3"/>
    <property type="match status" value="1"/>
</dbReference>
<dbReference type="InterPro" id="IPR050464">
    <property type="entry name" value="Zeta_carotene_desat/Oxidored"/>
</dbReference>
<dbReference type="Pfam" id="PF01593">
    <property type="entry name" value="Amino_oxidase"/>
    <property type="match status" value="1"/>
</dbReference>
<evidence type="ECO:0000313" key="3">
    <source>
        <dbReference type="Proteomes" id="UP001277761"/>
    </source>
</evidence>
<dbReference type="SUPFAM" id="SSF51905">
    <property type="entry name" value="FAD/NAD(P)-binding domain"/>
    <property type="match status" value="1"/>
</dbReference>
<name>A0ABU4VIW9_9ACTN</name>
<dbReference type="PANTHER" id="PTHR42923">
    <property type="entry name" value="PROTOPORPHYRINOGEN OXIDASE"/>
    <property type="match status" value="1"/>
</dbReference>